<feature type="transmembrane region" description="Helical" evidence="1">
    <location>
        <begin position="161"/>
        <end position="179"/>
    </location>
</feature>
<name>A0A0G4HW47_9ALVE</name>
<accession>A0A0G4HW47</accession>
<evidence type="ECO:0000256" key="1">
    <source>
        <dbReference type="SAM" id="Phobius"/>
    </source>
</evidence>
<gene>
    <name evidence="2" type="ORF">Cvel_8980</name>
</gene>
<keyword evidence="1" id="KW-0472">Membrane</keyword>
<proteinExistence type="predicted"/>
<dbReference type="EMBL" id="CDMZ01004109">
    <property type="protein sequence ID" value="CEM48683.1"/>
    <property type="molecule type" value="Genomic_DNA"/>
</dbReference>
<dbReference type="PhylomeDB" id="A0A0G4HW47"/>
<organism evidence="2">
    <name type="scientific">Chromera velia CCMP2878</name>
    <dbReference type="NCBI Taxonomy" id="1169474"/>
    <lineage>
        <taxon>Eukaryota</taxon>
        <taxon>Sar</taxon>
        <taxon>Alveolata</taxon>
        <taxon>Colpodellida</taxon>
        <taxon>Chromeraceae</taxon>
        <taxon>Chromera</taxon>
    </lineage>
</organism>
<feature type="transmembrane region" description="Helical" evidence="1">
    <location>
        <begin position="88"/>
        <end position="107"/>
    </location>
</feature>
<keyword evidence="1" id="KW-0812">Transmembrane</keyword>
<dbReference type="VEuPathDB" id="CryptoDB:Cvel_8980"/>
<evidence type="ECO:0000313" key="2">
    <source>
        <dbReference type="EMBL" id="CEM48683.1"/>
    </source>
</evidence>
<dbReference type="AlphaFoldDB" id="A0A0G4HW47"/>
<feature type="transmembrane region" description="Helical" evidence="1">
    <location>
        <begin position="42"/>
        <end position="62"/>
    </location>
</feature>
<keyword evidence="1" id="KW-1133">Transmembrane helix</keyword>
<protein>
    <submittedName>
        <fullName evidence="2">Uncharacterized protein</fullName>
    </submittedName>
</protein>
<sequence length="205" mass="23020">MLGFRVIRGRSLSKETTAQESDGTTELSEAYRSKCLKRERNYVAGCIPAFVAIGFIGPILALCRHGGAMKPELAWRASSVSEKVKDKITFWGLLVFVVSIRVTNHFWQAQQDVFTQSALIVKMFLMNLHIPTSHFIVLSLVDSVFWLFTGLYHYRGASSELSSFLNISVVSSFVIPWGLRQLPMRTLSESDSVAKKEGQQRVIAE</sequence>
<feature type="transmembrane region" description="Helical" evidence="1">
    <location>
        <begin position="119"/>
        <end position="141"/>
    </location>
</feature>
<reference evidence="2" key="1">
    <citation type="submission" date="2014-11" db="EMBL/GenBank/DDBJ databases">
        <authorList>
            <person name="Otto D Thomas"/>
            <person name="Naeem Raeece"/>
        </authorList>
    </citation>
    <scope>NUCLEOTIDE SEQUENCE</scope>
</reference>